<dbReference type="Proteomes" id="UP000179243">
    <property type="component" value="Unassembled WGS sequence"/>
</dbReference>
<evidence type="ECO:0000256" key="1">
    <source>
        <dbReference type="SAM" id="SignalP"/>
    </source>
</evidence>
<sequence length="1686" mass="180449">MKKYAGYLFLFAMLAALPIFSHVEEGTGNLLQFYSYYTTNPPVINGCLTDVTTPEGTQGVHRDADADEWKDAYVRHMRMVSTNGLDSIEATWFFMNDSHYLYVGFTGNSNNVGNNQDIDIVFDQGIGGGDHNDALEGGGSGINNGEFRVRCSPDKGATLLKTEYSFNGTSWVQQNNDNEVFVTLGHNFGVSFNQVEWKIPLDTGLTVDDNHSYMNVGPYDELGMNLIYTTTSQGEFHWSGSNNSMVDPSQGNGWIDLRLGVKRDYVTFYATYDAHGIPTVDGNITGGTTPDDGWRGAYMRNLVLTNFAGKTLNATIYCVDDVSAQDLFVGLKIYDDHNDNTDSCEIYQEQDDILTTGRNFLLDNNHENALIANTTAYVASRDRYWSGGASGSWAQDASSANQSAAGAWRTTNYEYEFKVNRSPATDDIIMDNSSLMGFHVRYHDGEDGSDYFWELSPNADKIQIDWNNNIYVATGWPDMQLGAPYFQVIYPEDNSTMEGVTNVRISAQKDPATLDDIDSAVFYRISDPDTRHRITKIGSTNEWSGTWDVTALPNGADTLVFKVYDDALVMDRIVNVTIKNDASSAATPPTVTLTSPAAGSTLGGDSAVITFSRTVAATHSIVSTHVSIDGGAFSSIGAAATSYAWNTTALAEGSHTIQIRVIDDQDESATTNVITYIVKNTPTVSITSPLDSTDQSGRIRVTWDASLISGDPVDSCQISVDAISWCTTVSDSADSINTSVYMDGPHSIQIRAYYFGKIGYSLPIHLHFQNSPSITLNSPRTDSIISGTLVVQFTAAAVAPATVDSTWIAVDGGAWVATATGTTDTLDTQDLTDGDHIIQLKVMDSNNKTGLSQTIKVVVRNAPSITLNSPRADSIISGTLVVQFTAVAVAPATIDSTWIAVDGGAWVATATGTTDTLDTQDLTDGDHTIQLKVSDSNNKTGLSQTIKVVVRNAPSITLNSPRADSIISGTLVVQFTAAAVAPATVDSTWIAVDGGAWVATATGTTDTLDTQNLTEGAHIIQLKVMDINGKTSLSTAIRITIANIPQVVLSHPSAGDLLSGVDTVRFTITPVLPALLDSTWVAIDGGSWQRALSESTFVLVTVDLLDGSHLLQVKARDINGKTGYSSTISFMTKNNPTISFREPLPGQSINGIVTVRFTALPVLPADIDSVLISIDGGAFAATTTESTYVWNTATVSDGEHILKLHVVDTRSKIGESEILLVKVDNTPPVISSANLNYGGNKAVTDNGTLLFSAMVFDQTCAVSPASVCLSVPGLGLDSMALYDNGGNGDTIAGDHIFSRSLLVSGGASGLLAYQIFAADLLGNDTVICDSFFYDNTVPYLSVSISPRAQDGPDSLHGISYFNRIILKGIYGDLHSGVKAAWISITDSIVHGNLLYNSPILLTAADAACNKVIELVEGANIITLSVIDWAGNQTDSVVELTYIPPKVSAPVGTDGGTVTNPNGTIITVPANALFQPTTISITRVSTAALPASENLSIALLSNAYDFLPEGLVFKKEATISLAYTHAELDADMDGVQDIPENNLTIYFLDNDEWVSAGTATIDTGANIVSVAVNHFTLFAIGTVAAAPNKVKSYWSRNPLPANIQSTFVYELPAKSRVGLQVYDLAGDLVRILIPGNTEKPAGAHAIRWDGTNGRNTFAGTGLYIYVFSVDTGNGKTTVKKPIAIVNR</sequence>
<accession>A0A1F7F9W4</accession>
<dbReference type="EMBL" id="MFYX01000089">
    <property type="protein sequence ID" value="OGK03474.1"/>
    <property type="molecule type" value="Genomic_DNA"/>
</dbReference>
<dbReference type="Pfam" id="PF17957">
    <property type="entry name" value="Big_7"/>
    <property type="match status" value="2"/>
</dbReference>
<comment type="caution">
    <text evidence="2">The sequence shown here is derived from an EMBL/GenBank/DDBJ whole genome shotgun (WGS) entry which is preliminary data.</text>
</comment>
<reference evidence="2 3" key="1">
    <citation type="journal article" date="2016" name="Nat. Commun.">
        <title>Thousands of microbial genomes shed light on interconnected biogeochemical processes in an aquifer system.</title>
        <authorList>
            <person name="Anantharaman K."/>
            <person name="Brown C.T."/>
            <person name="Hug L.A."/>
            <person name="Sharon I."/>
            <person name="Castelle C.J."/>
            <person name="Probst A.J."/>
            <person name="Thomas B.C."/>
            <person name="Singh A."/>
            <person name="Wilkins M.J."/>
            <person name="Karaoz U."/>
            <person name="Brodie E.L."/>
            <person name="Williams K.H."/>
            <person name="Hubbard S.S."/>
            <person name="Banfield J.F."/>
        </authorList>
    </citation>
    <scope>NUCLEOTIDE SEQUENCE [LARGE SCALE GENOMIC DNA]</scope>
</reference>
<dbReference type="InterPro" id="IPR013783">
    <property type="entry name" value="Ig-like_fold"/>
</dbReference>
<evidence type="ECO:0000313" key="3">
    <source>
        <dbReference type="Proteomes" id="UP000179243"/>
    </source>
</evidence>
<protein>
    <recommendedName>
        <fullName evidence="4">FlgD Ig-like domain-containing protein</fullName>
    </recommendedName>
</protein>
<feature type="chain" id="PRO_5009528524" description="FlgD Ig-like domain-containing protein" evidence="1">
    <location>
        <begin position="24"/>
        <end position="1686"/>
    </location>
</feature>
<name>A0A1F7F9W4_UNCRA</name>
<keyword evidence="1" id="KW-0732">Signal</keyword>
<feature type="signal peptide" evidence="1">
    <location>
        <begin position="1"/>
        <end position="23"/>
    </location>
</feature>
<evidence type="ECO:0008006" key="4">
    <source>
        <dbReference type="Google" id="ProtNLM"/>
    </source>
</evidence>
<dbReference type="Gene3D" id="2.60.40.10">
    <property type="entry name" value="Immunoglobulins"/>
    <property type="match status" value="5"/>
</dbReference>
<gene>
    <name evidence="2" type="ORF">A2519_15680</name>
</gene>
<dbReference type="Gene3D" id="2.60.40.4070">
    <property type="match status" value="1"/>
</dbReference>
<evidence type="ECO:0000313" key="2">
    <source>
        <dbReference type="EMBL" id="OGK03474.1"/>
    </source>
</evidence>
<proteinExistence type="predicted"/>
<organism evidence="2 3">
    <name type="scientific">Candidatus Raymondbacteria bacterium RIFOXYD12_FULL_49_13</name>
    <dbReference type="NCBI Taxonomy" id="1817890"/>
    <lineage>
        <taxon>Bacteria</taxon>
        <taxon>Raymondiibacteriota</taxon>
    </lineage>
</organism>
<dbReference type="Gene3D" id="2.60.220.30">
    <property type="match status" value="1"/>
</dbReference>